<organism evidence="1 2">
    <name type="scientific">Thalassospira lohafexi</name>
    <dbReference type="NCBI Taxonomy" id="744227"/>
    <lineage>
        <taxon>Bacteria</taxon>
        <taxon>Pseudomonadati</taxon>
        <taxon>Pseudomonadota</taxon>
        <taxon>Alphaproteobacteria</taxon>
        <taxon>Rhodospirillales</taxon>
        <taxon>Thalassospiraceae</taxon>
        <taxon>Thalassospira</taxon>
    </lineage>
</organism>
<name>A0A2N3LB74_9PROT</name>
<evidence type="ECO:0000313" key="1">
    <source>
        <dbReference type="EMBL" id="PKR60042.1"/>
    </source>
</evidence>
<proteinExistence type="predicted"/>
<gene>
    <name evidence="1" type="ORF">COO92_01325</name>
</gene>
<dbReference type="NCBIfam" id="TIGR03573">
    <property type="entry name" value="WbuX"/>
    <property type="match status" value="1"/>
</dbReference>
<dbReference type="AlphaFoldDB" id="A0A2N3LB74"/>
<dbReference type="EMBL" id="NXGX01000001">
    <property type="protein sequence ID" value="PKR60042.1"/>
    <property type="molecule type" value="Genomic_DNA"/>
</dbReference>
<accession>A0A2N3LB74</accession>
<comment type="caution">
    <text evidence="1">The sequence shown here is derived from an EMBL/GenBank/DDBJ whole genome shotgun (WGS) entry which is preliminary data.</text>
</comment>
<evidence type="ECO:0000313" key="2">
    <source>
        <dbReference type="Proteomes" id="UP000233332"/>
    </source>
</evidence>
<keyword evidence="2" id="KW-1185">Reference proteome</keyword>
<dbReference type="RefSeq" id="WP_101299209.1">
    <property type="nucleotide sequence ID" value="NZ_NXGX01000001.1"/>
</dbReference>
<protein>
    <submittedName>
        <fullName evidence="1">LPS biosynthesis protein</fullName>
    </submittedName>
</protein>
<dbReference type="SUPFAM" id="SSF52402">
    <property type="entry name" value="Adenine nucleotide alpha hydrolases-like"/>
    <property type="match status" value="1"/>
</dbReference>
<dbReference type="InterPro" id="IPR020022">
    <property type="entry name" value="N-acetyl_sugar_amidoTrfase"/>
</dbReference>
<reference evidence="1 2" key="1">
    <citation type="submission" date="2017-09" db="EMBL/GenBank/DDBJ databases">
        <title>Biodiversity and function of Thalassospira species in the particle-attached aromatic-hydrocarbon-degrading consortia from the surface seawater of the China South Sea.</title>
        <authorList>
            <person name="Dong C."/>
            <person name="Lai Q."/>
            <person name="Shao Z."/>
        </authorList>
    </citation>
    <scope>NUCLEOTIDE SEQUENCE [LARGE SCALE GENOMIC DNA]</scope>
    <source>
        <strain evidence="1 2">139Z-12</strain>
    </source>
</reference>
<sequence>MRYCHRCLYPENHPLNLIIDDDGICSGCRVHEEKDLLDWGARFEELKRLVQPFKSRSGMSYDCIVPVSGARDSWFVVHVVKHVLGLRPLLVYYNGHYNTELATRNLAYMRQAFDCDLTGLNVSSETVKAVTRASIQKLGSIYWHVLAGQTVWPVRAAVQYRVPLIIWGAHQGIDQVGMFSHLQKVEMTRKYRKDHDLMGVEISDLAADTSDLLNYNTRPFTYPDDEELEAIGVRGIYLNNFLRWDTKSQNELMIKIFGYETAPQKRTFDTYSDTDSYHYSGLHDLIKYRKFGYGKVTDHASREIRLRRMTREQGLELVRLHQSDEVPEDTSIFCNWLGMPEAELFEHVDALRDPKAWAFEDGKWSLKSSVLDAEFDQRAQLSQLESWTDFVKTGSRKPDNNPNSYVLIGKGYVEGFGPESPVASSVLPDSCFGSHKPSISALEDIQ</sequence>
<dbReference type="Proteomes" id="UP000233332">
    <property type="component" value="Unassembled WGS sequence"/>
</dbReference>